<gene>
    <name evidence="2" type="ORF">BpHYR1_015121</name>
</gene>
<name>A0A3M7SA70_BRAPC</name>
<evidence type="ECO:0000256" key="1">
    <source>
        <dbReference type="SAM" id="Phobius"/>
    </source>
</evidence>
<comment type="caution">
    <text evidence="2">The sequence shown here is derived from an EMBL/GenBank/DDBJ whole genome shotgun (WGS) entry which is preliminary data.</text>
</comment>
<dbReference type="EMBL" id="REGN01001784">
    <property type="protein sequence ID" value="RNA32557.1"/>
    <property type="molecule type" value="Genomic_DNA"/>
</dbReference>
<keyword evidence="3" id="KW-1185">Reference proteome</keyword>
<dbReference type="AlphaFoldDB" id="A0A3M7SA70"/>
<evidence type="ECO:0000313" key="3">
    <source>
        <dbReference type="Proteomes" id="UP000276133"/>
    </source>
</evidence>
<dbReference type="Proteomes" id="UP000276133">
    <property type="component" value="Unassembled WGS sequence"/>
</dbReference>
<accession>A0A3M7SA70</accession>
<keyword evidence="1" id="KW-1133">Transmembrane helix</keyword>
<protein>
    <submittedName>
        <fullName evidence="2">Uncharacterized protein</fullName>
    </submittedName>
</protein>
<evidence type="ECO:0000313" key="2">
    <source>
        <dbReference type="EMBL" id="RNA32557.1"/>
    </source>
</evidence>
<sequence length="67" mass="7698">MLNYKQICLIHKFKCYLFTKLIRKFLNHLILIVDKMLPIVNNSSGFCGGIFSLIFGIFTHSFSSGLL</sequence>
<reference evidence="2 3" key="1">
    <citation type="journal article" date="2018" name="Sci. Rep.">
        <title>Genomic signatures of local adaptation to the degree of environmental predictability in rotifers.</title>
        <authorList>
            <person name="Franch-Gras L."/>
            <person name="Hahn C."/>
            <person name="Garcia-Roger E.M."/>
            <person name="Carmona M.J."/>
            <person name="Serra M."/>
            <person name="Gomez A."/>
        </authorList>
    </citation>
    <scope>NUCLEOTIDE SEQUENCE [LARGE SCALE GENOMIC DNA]</scope>
    <source>
        <strain evidence="2">HYR1</strain>
    </source>
</reference>
<keyword evidence="1" id="KW-0472">Membrane</keyword>
<feature type="transmembrane region" description="Helical" evidence="1">
    <location>
        <begin position="45"/>
        <end position="63"/>
    </location>
</feature>
<keyword evidence="1" id="KW-0812">Transmembrane</keyword>
<proteinExistence type="predicted"/>
<organism evidence="2 3">
    <name type="scientific">Brachionus plicatilis</name>
    <name type="common">Marine rotifer</name>
    <name type="synonym">Brachionus muelleri</name>
    <dbReference type="NCBI Taxonomy" id="10195"/>
    <lineage>
        <taxon>Eukaryota</taxon>
        <taxon>Metazoa</taxon>
        <taxon>Spiralia</taxon>
        <taxon>Gnathifera</taxon>
        <taxon>Rotifera</taxon>
        <taxon>Eurotatoria</taxon>
        <taxon>Monogononta</taxon>
        <taxon>Pseudotrocha</taxon>
        <taxon>Ploima</taxon>
        <taxon>Brachionidae</taxon>
        <taxon>Brachionus</taxon>
    </lineage>
</organism>